<proteinExistence type="predicted"/>
<dbReference type="EMBL" id="JAFFHA010000001">
    <property type="protein sequence ID" value="KAK4659265.1"/>
    <property type="molecule type" value="Genomic_DNA"/>
</dbReference>
<protein>
    <submittedName>
        <fullName evidence="2">Uncharacterized protein</fullName>
    </submittedName>
</protein>
<evidence type="ECO:0000256" key="1">
    <source>
        <dbReference type="SAM" id="MobiDB-lite"/>
    </source>
</evidence>
<dbReference type="RefSeq" id="XP_062748236.1">
    <property type="nucleotide sequence ID" value="XM_062882839.1"/>
</dbReference>
<dbReference type="Proteomes" id="UP001323405">
    <property type="component" value="Unassembled WGS sequence"/>
</dbReference>
<comment type="caution">
    <text evidence="2">The sequence shown here is derived from an EMBL/GenBank/DDBJ whole genome shotgun (WGS) entry which is preliminary data.</text>
</comment>
<organism evidence="2 3">
    <name type="scientific">Podospora pseudocomata</name>
    <dbReference type="NCBI Taxonomy" id="2093779"/>
    <lineage>
        <taxon>Eukaryota</taxon>
        <taxon>Fungi</taxon>
        <taxon>Dikarya</taxon>
        <taxon>Ascomycota</taxon>
        <taxon>Pezizomycotina</taxon>
        <taxon>Sordariomycetes</taxon>
        <taxon>Sordariomycetidae</taxon>
        <taxon>Sordariales</taxon>
        <taxon>Podosporaceae</taxon>
        <taxon>Podospora</taxon>
    </lineage>
</organism>
<name>A0ABR0GU34_9PEZI</name>
<keyword evidence="3" id="KW-1185">Reference proteome</keyword>
<accession>A0ABR0GU34</accession>
<gene>
    <name evidence="2" type="ORF">QC762_0007000</name>
</gene>
<sequence>MTLGPFQINAQSDHVGEAHLLSWEFGSTTLKNLFGALTLLLPKIGLHRGRSQPPSSQNAKAGYSCLSDNIPKE</sequence>
<evidence type="ECO:0000313" key="2">
    <source>
        <dbReference type="EMBL" id="KAK4659265.1"/>
    </source>
</evidence>
<reference evidence="2 3" key="1">
    <citation type="journal article" date="2023" name="bioRxiv">
        <title>High-quality genome assemblies of four members of thePodospora anserinaspecies complex.</title>
        <authorList>
            <person name="Ament-Velasquez S.L."/>
            <person name="Vogan A.A."/>
            <person name="Wallerman O."/>
            <person name="Hartmann F."/>
            <person name="Gautier V."/>
            <person name="Silar P."/>
            <person name="Giraud T."/>
            <person name="Johannesson H."/>
        </authorList>
    </citation>
    <scope>NUCLEOTIDE SEQUENCE [LARGE SCALE GENOMIC DNA]</scope>
    <source>
        <strain evidence="2 3">CBS 415.72m</strain>
    </source>
</reference>
<evidence type="ECO:0000313" key="3">
    <source>
        <dbReference type="Proteomes" id="UP001323405"/>
    </source>
</evidence>
<dbReference type="GeneID" id="87902333"/>
<feature type="region of interest" description="Disordered" evidence="1">
    <location>
        <begin position="48"/>
        <end position="73"/>
    </location>
</feature>